<keyword evidence="5" id="KW-0547">Nucleotide-binding</keyword>
<evidence type="ECO:0000256" key="3">
    <source>
        <dbReference type="ARBA" id="ARBA00022679"/>
    </source>
</evidence>
<dbReference type="EMBL" id="MZ679665">
    <property type="protein sequence ID" value="UJQ85440.1"/>
    <property type="molecule type" value="Genomic_RNA"/>
</dbReference>
<proteinExistence type="predicted"/>
<evidence type="ECO:0000256" key="4">
    <source>
        <dbReference type="ARBA" id="ARBA00022695"/>
    </source>
</evidence>
<dbReference type="PROSITE" id="PS50522">
    <property type="entry name" value="RDRP_PHAGE"/>
    <property type="match status" value="1"/>
</dbReference>
<evidence type="ECO:0000313" key="10">
    <source>
        <dbReference type="EMBL" id="UJQ85440.1"/>
    </source>
</evidence>
<evidence type="ECO:0000256" key="5">
    <source>
        <dbReference type="ARBA" id="ARBA00022741"/>
    </source>
</evidence>
<dbReference type="EC" id="2.7.7.48" evidence="1"/>
<keyword evidence="6" id="KW-0693">Viral RNA replication</keyword>
<comment type="catalytic activity">
    <reaction evidence="8">
        <text>RNA(n) + a ribonucleoside 5'-triphosphate = RNA(n+1) + diphosphate</text>
        <dbReference type="Rhea" id="RHEA:21248"/>
        <dbReference type="Rhea" id="RHEA-COMP:14527"/>
        <dbReference type="Rhea" id="RHEA-COMP:17342"/>
        <dbReference type="ChEBI" id="CHEBI:33019"/>
        <dbReference type="ChEBI" id="CHEBI:61557"/>
        <dbReference type="ChEBI" id="CHEBI:140395"/>
        <dbReference type="EC" id="2.7.7.48"/>
    </reaction>
</comment>
<organism evidence="10 11">
    <name type="scientific">Leviviridae sp</name>
    <dbReference type="NCBI Taxonomy" id="2027243"/>
    <lineage>
        <taxon>Viruses</taxon>
        <taxon>Riboviria</taxon>
        <taxon>Orthornavirae</taxon>
        <taxon>Lenarviricota</taxon>
        <taxon>Leviviricetes</taxon>
        <taxon>Norzivirales</taxon>
        <taxon>Fiersviridae</taxon>
    </lineage>
</organism>
<evidence type="ECO:0000256" key="7">
    <source>
        <dbReference type="ARBA" id="ARBA00030248"/>
    </source>
</evidence>
<evidence type="ECO:0000256" key="2">
    <source>
        <dbReference type="ARBA" id="ARBA00022484"/>
    </source>
</evidence>
<evidence type="ECO:0000259" key="9">
    <source>
        <dbReference type="PROSITE" id="PS50522"/>
    </source>
</evidence>
<feature type="domain" description="RdRp catalytic" evidence="9">
    <location>
        <begin position="233"/>
        <end position="363"/>
    </location>
</feature>
<dbReference type="SUPFAM" id="SSF56672">
    <property type="entry name" value="DNA/RNA polymerases"/>
    <property type="match status" value="1"/>
</dbReference>
<accession>A0ABY3ST83</accession>
<dbReference type="InterPro" id="IPR005093">
    <property type="entry name" value="RNArep_beta"/>
</dbReference>
<sequence>MAKSAKRKSASYDLNPSVHRAIVREVTDLVRPIMDEHFKLSYFEQEWLSKLNDPESDVTATERRERAITKWLATEERNYRTNQRLFLETTSFKGVCSDAILGKARSFILDVLGESVPDEVWSKGRFSNGASTSKTRLQGRGAQKFRDKADITPSAEAFLYYYNEGLPIELGCTSFRSVPGNILFTVPKNASIDRVACKEPDINMYLQLAVGGHIRERLMHSGINLNKQEINSEFARQGSVTGELATVDLSSASDSITTTLVNKLLPPEWFVLMDRIRSRETLIDGVVHENNMFSSMGNGFTFELESLIFWALTRSVCYYGGFRGTISVYGDDIIVPSAATGLLKDVFGFCGLLFNSKKSFSTGPFRESCGGHWYNGVDVKPFYIKQPINHVSRLIHFLNRLRAWCAVDGICDPRFYPLWKKWAKLVPSNLKGGRDCERIDALVSFCSPRHVLVQVSRDITKKDTGAYLTWHNLKTVNSHATPEVVEVLPLQKFVVRRRKRQPDGNAESGWDVSMVPAFPQEVGKTDTLDA</sequence>
<protein>
    <recommendedName>
        <fullName evidence="1">RNA-directed RNA polymerase</fullName>
        <ecNumber evidence="1">2.7.7.48</ecNumber>
    </recommendedName>
    <alternativeName>
        <fullName evidence="7">RNA replicase beta chain</fullName>
    </alternativeName>
</protein>
<dbReference type="InterPro" id="IPR007096">
    <property type="entry name" value="RNA-dir_Rpol_cat_phage"/>
</dbReference>
<dbReference type="Pfam" id="PF03431">
    <property type="entry name" value="RNA_replicase_B"/>
    <property type="match status" value="1"/>
</dbReference>
<evidence type="ECO:0000313" key="11">
    <source>
        <dbReference type="Proteomes" id="UP001059868"/>
    </source>
</evidence>
<evidence type="ECO:0000256" key="8">
    <source>
        <dbReference type="ARBA" id="ARBA00048744"/>
    </source>
</evidence>
<reference evidence="10" key="2">
    <citation type="journal article" date="2022" name="Nat. Microbiol.">
        <title>RNA viromes from terrestrial sites across China expand environmental viral diversity.</title>
        <authorList>
            <person name="Chiapello M."/>
            <person name="Rodriguez-Romero J."/>
            <person name="Ayllon M.A."/>
            <person name="Turina M."/>
        </authorList>
    </citation>
    <scope>NUCLEOTIDE SEQUENCE</scope>
    <source>
        <strain evidence="10">222-k141_31603</strain>
    </source>
</reference>
<keyword evidence="4" id="KW-0548">Nucleotidyltransferase</keyword>
<keyword evidence="3" id="KW-0808">Transferase</keyword>
<evidence type="ECO:0000256" key="1">
    <source>
        <dbReference type="ARBA" id="ARBA00012494"/>
    </source>
</evidence>
<evidence type="ECO:0000256" key="6">
    <source>
        <dbReference type="ARBA" id="ARBA00022953"/>
    </source>
</evidence>
<reference evidence="10" key="1">
    <citation type="submission" date="2021-05" db="EMBL/GenBank/DDBJ databases">
        <authorList>
            <person name="Chen Y.-M."/>
            <person name="Zhang Y.-Z."/>
        </authorList>
    </citation>
    <scope>NUCLEOTIDE SEQUENCE</scope>
    <source>
        <strain evidence="10">222-k141_31603</strain>
    </source>
</reference>
<keyword evidence="11" id="KW-1185">Reference proteome</keyword>
<dbReference type="Proteomes" id="UP001059868">
    <property type="component" value="Segment"/>
</dbReference>
<dbReference type="InterPro" id="IPR043502">
    <property type="entry name" value="DNA/RNA_pol_sf"/>
</dbReference>
<name>A0ABY3ST83_9VIRU</name>
<keyword evidence="2" id="KW-0696">RNA-directed RNA polymerase</keyword>